<accession>A0A0F9X3K3</accession>
<feature type="transmembrane region" description="Helical" evidence="6">
    <location>
        <begin position="50"/>
        <end position="67"/>
    </location>
</feature>
<feature type="transmembrane region" description="Helical" evidence="6">
    <location>
        <begin position="74"/>
        <end position="90"/>
    </location>
</feature>
<keyword evidence="2" id="KW-1003">Cell membrane</keyword>
<comment type="caution">
    <text evidence="7">The sequence shown here is derived from an EMBL/GenBank/DDBJ whole genome shotgun (WGS) entry which is preliminary data.</text>
</comment>
<organism evidence="7">
    <name type="scientific">marine sediment metagenome</name>
    <dbReference type="NCBI Taxonomy" id="412755"/>
    <lineage>
        <taxon>unclassified sequences</taxon>
        <taxon>metagenomes</taxon>
        <taxon>ecological metagenomes</taxon>
    </lineage>
</organism>
<dbReference type="InterPro" id="IPR032808">
    <property type="entry name" value="DoxX"/>
</dbReference>
<dbReference type="InterPro" id="IPR051907">
    <property type="entry name" value="DoxX-like_oxidoreductase"/>
</dbReference>
<proteinExistence type="predicted"/>
<dbReference type="EMBL" id="LAZR01000086">
    <property type="protein sequence ID" value="KKN93381.1"/>
    <property type="molecule type" value="Genomic_DNA"/>
</dbReference>
<keyword evidence="3 6" id="KW-0812">Transmembrane</keyword>
<evidence type="ECO:0000256" key="6">
    <source>
        <dbReference type="SAM" id="Phobius"/>
    </source>
</evidence>
<feature type="transmembrane region" description="Helical" evidence="6">
    <location>
        <begin position="102"/>
        <end position="122"/>
    </location>
</feature>
<dbReference type="PANTHER" id="PTHR33452">
    <property type="entry name" value="OXIDOREDUCTASE CATD-RELATED"/>
    <property type="match status" value="1"/>
</dbReference>
<evidence type="ECO:0000256" key="4">
    <source>
        <dbReference type="ARBA" id="ARBA00022989"/>
    </source>
</evidence>
<evidence type="ECO:0000256" key="2">
    <source>
        <dbReference type="ARBA" id="ARBA00022475"/>
    </source>
</evidence>
<evidence type="ECO:0008006" key="8">
    <source>
        <dbReference type="Google" id="ProtNLM"/>
    </source>
</evidence>
<dbReference type="GO" id="GO:0005886">
    <property type="term" value="C:plasma membrane"/>
    <property type="evidence" value="ECO:0007669"/>
    <property type="project" value="UniProtKB-SubCell"/>
</dbReference>
<name>A0A0F9X3K3_9ZZZZ</name>
<evidence type="ECO:0000313" key="7">
    <source>
        <dbReference type="EMBL" id="KKN93381.1"/>
    </source>
</evidence>
<dbReference type="Pfam" id="PF07681">
    <property type="entry name" value="DoxX"/>
    <property type="match status" value="1"/>
</dbReference>
<evidence type="ECO:0000256" key="1">
    <source>
        <dbReference type="ARBA" id="ARBA00004651"/>
    </source>
</evidence>
<comment type="subcellular location">
    <subcellularLocation>
        <location evidence="1">Cell membrane</location>
        <topology evidence="1">Multi-pass membrane protein</topology>
    </subcellularLocation>
</comment>
<keyword evidence="4 6" id="KW-1133">Transmembrane helix</keyword>
<keyword evidence="5 6" id="KW-0472">Membrane</keyword>
<dbReference type="AlphaFoldDB" id="A0A0F9X3K3"/>
<dbReference type="PANTHER" id="PTHR33452:SF1">
    <property type="entry name" value="INNER MEMBRANE PROTEIN YPHA-RELATED"/>
    <property type="match status" value="1"/>
</dbReference>
<reference evidence="7" key="1">
    <citation type="journal article" date="2015" name="Nature">
        <title>Complex archaea that bridge the gap between prokaryotes and eukaryotes.</title>
        <authorList>
            <person name="Spang A."/>
            <person name="Saw J.H."/>
            <person name="Jorgensen S.L."/>
            <person name="Zaremba-Niedzwiedzka K."/>
            <person name="Martijn J."/>
            <person name="Lind A.E."/>
            <person name="van Eijk R."/>
            <person name="Schleper C."/>
            <person name="Guy L."/>
            <person name="Ettema T.J."/>
        </authorList>
    </citation>
    <scope>NUCLEOTIDE SEQUENCE</scope>
</reference>
<feature type="transmembrane region" description="Helical" evidence="6">
    <location>
        <begin position="12"/>
        <end position="30"/>
    </location>
</feature>
<evidence type="ECO:0000256" key="3">
    <source>
        <dbReference type="ARBA" id="ARBA00022692"/>
    </source>
</evidence>
<protein>
    <recommendedName>
        <fullName evidence="8">DoxX family protein</fullName>
    </recommendedName>
</protein>
<sequence>MKNTILKDIGLAFFRIAVSAMMLTHGLPKFQKLISGDFQFADPIGIGETPSLFLAVIGEFVCPILVIIGFKTRLSAIPTAITMAIAAFLIHGADDFGTKEKAVFYLVSFVTISLLGPGKFGVDRK</sequence>
<evidence type="ECO:0000256" key="5">
    <source>
        <dbReference type="ARBA" id="ARBA00023136"/>
    </source>
</evidence>
<gene>
    <name evidence="7" type="ORF">LCGC14_0198140</name>
</gene>